<reference evidence="2 3" key="1">
    <citation type="journal article" date="2008" name="J. Bacteriol.">
        <title>The genome sequence of the tomato-pathogenic actinomycete Clavibacter michiganensis subsp. michiganensis NCPPB382 reveals a large island involved in pathogenicity.</title>
        <authorList>
            <person name="Gartemann K.H."/>
            <person name="Abt B."/>
            <person name="Bekel T."/>
            <person name="Burger A."/>
            <person name="Engemann J."/>
            <person name="Flugel M."/>
            <person name="Gaigalat L."/>
            <person name="Goesmann A."/>
            <person name="Grafen I."/>
            <person name="Kalinowski J."/>
            <person name="Kaup O."/>
            <person name="Kirchner O."/>
            <person name="Krause L."/>
            <person name="Linke B."/>
            <person name="McHardy A."/>
            <person name="Meyer F."/>
            <person name="Pohle S."/>
            <person name="Ruckert C."/>
            <person name="Schneiker S."/>
            <person name="Zellermann E.M."/>
            <person name="Puhler A."/>
            <person name="Eichenlaub R."/>
            <person name="Kaiser O."/>
            <person name="Bartels D."/>
        </authorList>
    </citation>
    <scope>NUCLEOTIDE SEQUENCE [LARGE SCALE GENOMIC DNA]</scope>
    <source>
        <strain evidence="2 3">NCPPB 382</strain>
    </source>
</reference>
<keyword evidence="3" id="KW-1185">Reference proteome</keyword>
<evidence type="ECO:0008006" key="4">
    <source>
        <dbReference type="Google" id="ProtNLM"/>
    </source>
</evidence>
<gene>
    <name evidence="2" type="ordered locus">CMM_0693</name>
</gene>
<sequence>MRRTPLATAALAALVLLSACASDAPRSRDDATEYDCNGRTVDRAAYEGRAPLSGSARTALAEAARAEGREMDLSDGAGWFTLAESATRVEAFRELEELEDLGTGGIPSDHEYLAIELVDMDGTGRSWHSWSSSPCALRLDLGGLGMATVALADAPDPASRDLEFLVDEHACNSGEGAAGRIAVVSLEESEGRIAVVLGVRPQGGEFATCPGGPATPFTVSLAEPVGDRVVVDAGLVLPRAVPTAVPRRP</sequence>
<dbReference type="eggNOG" id="ENOG50333J8">
    <property type="taxonomic scope" value="Bacteria"/>
</dbReference>
<dbReference type="EMBL" id="AM711867">
    <property type="protein sequence ID" value="CAN00721.1"/>
    <property type="molecule type" value="Genomic_DNA"/>
</dbReference>
<dbReference type="RefSeq" id="WP_011931913.1">
    <property type="nucleotide sequence ID" value="NC_009480.1"/>
</dbReference>
<evidence type="ECO:0000313" key="3">
    <source>
        <dbReference type="Proteomes" id="UP000001564"/>
    </source>
</evidence>
<name>A5CNT2_CLAM3</name>
<evidence type="ECO:0000256" key="1">
    <source>
        <dbReference type="SAM" id="SignalP"/>
    </source>
</evidence>
<feature type="chain" id="PRO_5002680504" description="Lipoprotein" evidence="1">
    <location>
        <begin position="22"/>
        <end position="249"/>
    </location>
</feature>
<proteinExistence type="predicted"/>
<dbReference type="PROSITE" id="PS51257">
    <property type="entry name" value="PROKAR_LIPOPROTEIN"/>
    <property type="match status" value="1"/>
</dbReference>
<dbReference type="KEGG" id="cmi:CMM_0693"/>
<dbReference type="Proteomes" id="UP000001564">
    <property type="component" value="Chromosome"/>
</dbReference>
<accession>A5CNT2</accession>
<dbReference type="OrthoDB" id="5194705at2"/>
<protein>
    <recommendedName>
        <fullName evidence="4">Lipoprotein</fullName>
    </recommendedName>
</protein>
<evidence type="ECO:0000313" key="2">
    <source>
        <dbReference type="EMBL" id="CAN00721.1"/>
    </source>
</evidence>
<keyword evidence="1" id="KW-0732">Signal</keyword>
<dbReference type="HOGENOM" id="CLU_1114279_0_0_11"/>
<organism evidence="2 3">
    <name type="scientific">Clavibacter michiganensis subsp. michiganensis (strain NCPPB 382)</name>
    <dbReference type="NCBI Taxonomy" id="443906"/>
    <lineage>
        <taxon>Bacteria</taxon>
        <taxon>Bacillati</taxon>
        <taxon>Actinomycetota</taxon>
        <taxon>Actinomycetes</taxon>
        <taxon>Micrococcales</taxon>
        <taxon>Microbacteriaceae</taxon>
        <taxon>Clavibacter</taxon>
    </lineage>
</organism>
<dbReference type="AlphaFoldDB" id="A5CNT2"/>
<feature type="signal peptide" evidence="1">
    <location>
        <begin position="1"/>
        <end position="21"/>
    </location>
</feature>